<name>A0A5E4ASK0_MARMO</name>
<reference evidence="1" key="2">
    <citation type="submission" date="2020-08" db="EMBL/GenBank/DDBJ databases">
        <authorList>
            <person name="Shumante A."/>
            <person name="Zimin A.V."/>
            <person name="Puiu D."/>
            <person name="Salzberg S.L."/>
        </authorList>
    </citation>
    <scope>NUCLEOTIDE SEQUENCE</scope>
    <source>
        <strain evidence="1">WC2-LM</strain>
        <tissue evidence="1">Liver</tissue>
    </source>
</reference>
<organism evidence="2 3">
    <name type="scientific">Marmota monax</name>
    <name type="common">Woodchuck</name>
    <dbReference type="NCBI Taxonomy" id="9995"/>
    <lineage>
        <taxon>Eukaryota</taxon>
        <taxon>Metazoa</taxon>
        <taxon>Chordata</taxon>
        <taxon>Craniata</taxon>
        <taxon>Vertebrata</taxon>
        <taxon>Euteleostomi</taxon>
        <taxon>Mammalia</taxon>
        <taxon>Eutheria</taxon>
        <taxon>Euarchontoglires</taxon>
        <taxon>Glires</taxon>
        <taxon>Rodentia</taxon>
        <taxon>Sciuromorpha</taxon>
        <taxon>Sciuridae</taxon>
        <taxon>Xerinae</taxon>
        <taxon>Marmotini</taxon>
        <taxon>Marmota</taxon>
    </lineage>
</organism>
<evidence type="ECO:0000313" key="1">
    <source>
        <dbReference type="EMBL" id="KAF7480572.1"/>
    </source>
</evidence>
<accession>A0A5E4ASK0</accession>
<protein>
    <submittedName>
        <fullName evidence="2">Uncharacterized protein</fullName>
    </submittedName>
</protein>
<keyword evidence="3" id="KW-1185">Reference proteome</keyword>
<reference evidence="2 3" key="1">
    <citation type="submission" date="2019-04" db="EMBL/GenBank/DDBJ databases">
        <authorList>
            <person name="Alioto T."/>
            <person name="Alioto T."/>
        </authorList>
    </citation>
    <scope>NUCLEOTIDE SEQUENCE [LARGE SCALE GENOMIC DNA]</scope>
</reference>
<proteinExistence type="predicted"/>
<sequence length="55" mass="6360">MELGTKEVPEESRALNIILKSDFHEAKTFKVKLPRQTVANNRINGLLNYEVFQTQ</sequence>
<dbReference type="AlphaFoldDB" id="A0A5E4ASK0"/>
<evidence type="ECO:0000313" key="3">
    <source>
        <dbReference type="Proteomes" id="UP000335636"/>
    </source>
</evidence>
<dbReference type="EMBL" id="CABDUW010000128">
    <property type="protein sequence ID" value="VTJ59701.1"/>
    <property type="molecule type" value="Genomic_DNA"/>
</dbReference>
<gene>
    <name evidence="1" type="ORF">GHT09_008269</name>
    <name evidence="2" type="ORF">MONAX_5E021923</name>
</gene>
<dbReference type="Proteomes" id="UP000662637">
    <property type="component" value="Unassembled WGS sequence"/>
</dbReference>
<dbReference type="EMBL" id="WJEC01000894">
    <property type="protein sequence ID" value="KAF7480572.1"/>
    <property type="molecule type" value="Genomic_DNA"/>
</dbReference>
<dbReference type="Proteomes" id="UP000335636">
    <property type="component" value="Unassembled WGS sequence"/>
</dbReference>
<evidence type="ECO:0000313" key="2">
    <source>
        <dbReference type="EMBL" id="VTJ59701.1"/>
    </source>
</evidence>